<dbReference type="GO" id="GO:0004181">
    <property type="term" value="F:metallocarboxypeptidase activity"/>
    <property type="evidence" value="ECO:0007669"/>
    <property type="project" value="InterPro"/>
</dbReference>
<evidence type="ECO:0000256" key="3">
    <source>
        <dbReference type="ARBA" id="ARBA00022670"/>
    </source>
</evidence>
<keyword evidence="11" id="KW-1185">Reference proteome</keyword>
<proteinExistence type="inferred from homology"/>
<dbReference type="InterPro" id="IPR000834">
    <property type="entry name" value="Peptidase_M14"/>
</dbReference>
<organism evidence="10 11">
    <name type="scientific">Anaerobutyricum hallii</name>
    <dbReference type="NCBI Taxonomy" id="39488"/>
    <lineage>
        <taxon>Bacteria</taxon>
        <taxon>Bacillati</taxon>
        <taxon>Bacillota</taxon>
        <taxon>Clostridia</taxon>
        <taxon>Lachnospirales</taxon>
        <taxon>Lachnospiraceae</taxon>
        <taxon>Anaerobutyricum</taxon>
    </lineage>
</organism>
<comment type="similarity">
    <text evidence="2 7">Belongs to the peptidase M14 family.</text>
</comment>
<dbReference type="Pfam" id="PF00246">
    <property type="entry name" value="Peptidase_M14"/>
    <property type="match status" value="1"/>
</dbReference>
<dbReference type="PROSITE" id="PS52035">
    <property type="entry name" value="PEPTIDASE_M14"/>
    <property type="match status" value="1"/>
</dbReference>
<evidence type="ECO:0000259" key="9">
    <source>
        <dbReference type="PROSITE" id="PS52035"/>
    </source>
</evidence>
<evidence type="ECO:0000256" key="7">
    <source>
        <dbReference type="PROSITE-ProRule" id="PRU01379"/>
    </source>
</evidence>
<reference evidence="11" key="1">
    <citation type="submission" date="2017-09" db="EMBL/GenBank/DDBJ databases">
        <authorList>
            <person name="Shetty A S."/>
        </authorList>
    </citation>
    <scope>NUCLEOTIDE SEQUENCE [LARGE SCALE GENOMIC DNA]</scope>
</reference>
<keyword evidence="6" id="KW-0482">Metalloprotease</keyword>
<keyword evidence="3" id="KW-0645">Protease</keyword>
<evidence type="ECO:0000256" key="1">
    <source>
        <dbReference type="ARBA" id="ARBA00001947"/>
    </source>
</evidence>
<keyword evidence="4 10" id="KW-0378">Hydrolase</keyword>
<dbReference type="RefSeq" id="WP_096241366.1">
    <property type="nucleotide sequence ID" value="NZ_LT907978.1"/>
</dbReference>
<dbReference type="SUPFAM" id="SSF53187">
    <property type="entry name" value="Zn-dependent exopeptidases"/>
    <property type="match status" value="1"/>
</dbReference>
<accession>A0A285PVN3</accession>
<dbReference type="PANTHER" id="PTHR11705">
    <property type="entry name" value="PROTEASE FAMILY M14 CARBOXYPEPTIDASE A,B"/>
    <property type="match status" value="1"/>
</dbReference>
<dbReference type="EMBL" id="LT907978">
    <property type="protein sequence ID" value="SOB73681.1"/>
    <property type="molecule type" value="Genomic_DNA"/>
</dbReference>
<feature type="domain" description="Peptidase M14" evidence="9">
    <location>
        <begin position="40"/>
        <end position="336"/>
    </location>
</feature>
<evidence type="ECO:0000256" key="4">
    <source>
        <dbReference type="ARBA" id="ARBA00022801"/>
    </source>
</evidence>
<evidence type="ECO:0000313" key="11">
    <source>
        <dbReference type="Proteomes" id="UP000217549"/>
    </source>
</evidence>
<feature type="chain" id="PRO_5038531160" evidence="8">
    <location>
        <begin position="31"/>
        <end position="336"/>
    </location>
</feature>
<dbReference type="GO" id="GO:0006508">
    <property type="term" value="P:proteolysis"/>
    <property type="evidence" value="ECO:0007669"/>
    <property type="project" value="UniProtKB-KW"/>
</dbReference>
<keyword evidence="5" id="KW-0862">Zinc</keyword>
<feature type="signal peptide" evidence="8">
    <location>
        <begin position="1"/>
        <end position="30"/>
    </location>
</feature>
<dbReference type="GO" id="GO:0008270">
    <property type="term" value="F:zinc ion binding"/>
    <property type="evidence" value="ECO:0007669"/>
    <property type="project" value="InterPro"/>
</dbReference>
<evidence type="ECO:0000256" key="2">
    <source>
        <dbReference type="ARBA" id="ARBA00005988"/>
    </source>
</evidence>
<comment type="caution">
    <text evidence="7">Lacks conserved residue(s) required for the propagation of feature annotation.</text>
</comment>
<dbReference type="GO" id="GO:0005615">
    <property type="term" value="C:extracellular space"/>
    <property type="evidence" value="ECO:0007669"/>
    <property type="project" value="TreeGrafter"/>
</dbReference>
<comment type="cofactor">
    <cofactor evidence="1">
        <name>Zn(2+)</name>
        <dbReference type="ChEBI" id="CHEBI:29105"/>
    </cofactor>
</comment>
<dbReference type="AlphaFoldDB" id="A0A285PVN3"/>
<dbReference type="SMART" id="SM00631">
    <property type="entry name" value="Zn_pept"/>
    <property type="match status" value="1"/>
</dbReference>
<keyword evidence="10" id="KW-0121">Carboxypeptidase</keyword>
<sequence length="336" mass="37510">MKKNMKRMMGWIFTAVLICCIGFTTKGVTADAAIVSGGKKNYSYSELQKDLQQLKKKYKNHCQVNVIGKSEDKRNLYEVVIGNPDAKKHLLVMGNLHAREHMTVQLCMKQIEYYLSNYNKKISGKKVSATLNKVAIHYVPSCNPDGTAISQRGFNAIRSKKLRSALRKMGGSSSRWKANARGVDLNRNWNVAFKTSGRKGSSGYCGPKAESESETRALVNWSNRIQKQGKIVGIVSYHSTGSIIYGKSTSRAPKAVRNATTRMYQTAKSLTGYQLVQHESYALPHGYSRTYYLYKKKIPFITVEVGRGAAPLGGGEFGSIWAKNKNVVIREAQLFQ</sequence>
<evidence type="ECO:0000313" key="10">
    <source>
        <dbReference type="EMBL" id="SOB73681.1"/>
    </source>
</evidence>
<protein>
    <submittedName>
        <fullName evidence="10">Peptidase M14, carboxypeptidase A</fullName>
        <ecNumber evidence="10">3.4.17.-</ecNumber>
    </submittedName>
</protein>
<evidence type="ECO:0000256" key="8">
    <source>
        <dbReference type="SAM" id="SignalP"/>
    </source>
</evidence>
<evidence type="ECO:0000256" key="6">
    <source>
        <dbReference type="ARBA" id="ARBA00023049"/>
    </source>
</evidence>
<keyword evidence="8" id="KW-0732">Signal</keyword>
<evidence type="ECO:0000256" key="5">
    <source>
        <dbReference type="ARBA" id="ARBA00022833"/>
    </source>
</evidence>
<dbReference type="Proteomes" id="UP000217549">
    <property type="component" value="Chromosome I"/>
</dbReference>
<dbReference type="Gene3D" id="3.40.630.10">
    <property type="entry name" value="Zn peptidases"/>
    <property type="match status" value="1"/>
</dbReference>
<gene>
    <name evidence="10" type="ORF">EHLA_3133</name>
</gene>
<name>A0A285PVN3_9FIRM</name>
<dbReference type="KEGG" id="ehl:EHLA_3133"/>
<dbReference type="EC" id="3.4.17.-" evidence="10"/>
<dbReference type="PANTHER" id="PTHR11705:SF143">
    <property type="entry name" value="SLL0236 PROTEIN"/>
    <property type="match status" value="1"/>
</dbReference>